<dbReference type="RefSeq" id="WP_066590733.1">
    <property type="nucleotide sequence ID" value="NZ_CP065313.1"/>
</dbReference>
<dbReference type="Pfam" id="PF11863">
    <property type="entry name" value="DUF3383"/>
    <property type="match status" value="1"/>
</dbReference>
<dbReference type="Proteomes" id="UP000214610">
    <property type="component" value="Unassembled WGS sequence"/>
</dbReference>
<dbReference type="AlphaFoldDB" id="A0A227KQP6"/>
<accession>A0A227KQP6</accession>
<gene>
    <name evidence="1" type="ORF">ADH67_00725</name>
</gene>
<dbReference type="EMBL" id="NHMP01000001">
    <property type="protein sequence ID" value="OXE50860.1"/>
    <property type="molecule type" value="Genomic_DNA"/>
</dbReference>
<sequence>MSINSNYLVSITPRVIGAGSADLETNGLLLTDNALIPTSKPAVEFITAQSVANYFGAESKEADFANQYFSGVNNQQKSVQRLFVARRVSADCAAWIRSAPVNTQLSELVKIEDGSLKITVGAETKTVSDLDLSTAKSLSEVATLLATAITGVTGVYNSDQKAIILTTTATGDTATIGYAEATGSGTDLSALLGLSEETGAVLSQGSKALTPSQNMNLITSVSRNWVGFTTLYETELDEAMELAKWADIDDDYVYFDWDNDVKMTNQATQSQTKAYKLKENNFNCLVEVYGGAQETATFLAVGASIDWTANQGIKTWFAKSASGIKASVLSDEVAEALDDLRVNYVGAFATRNAEFDFINRGCLLSGIYEFIDVLYGMIWFKARIQRQIMDGFASINRAPYNALGFAFIEAWLLDPINEAKHNGVIDTGLELSNSQVQQLLTETANTNIKQDLYSKGYWYLIESPSANVRTERGTPRLGLWFTYAGSIQRVEMPLSEIL</sequence>
<protein>
    <recommendedName>
        <fullName evidence="3">DUF3383 domain-containing protein</fullName>
    </recommendedName>
</protein>
<organism evidence="1 2">
    <name type="scientific">Turicimonas muris</name>
    <dbReference type="NCBI Taxonomy" id="1796652"/>
    <lineage>
        <taxon>Bacteria</taxon>
        <taxon>Pseudomonadati</taxon>
        <taxon>Pseudomonadota</taxon>
        <taxon>Betaproteobacteria</taxon>
        <taxon>Burkholderiales</taxon>
        <taxon>Sutterellaceae</taxon>
        <taxon>Turicimonas</taxon>
    </lineage>
</organism>
<name>A0A227KQP6_9BURK</name>
<proteinExistence type="predicted"/>
<evidence type="ECO:0000313" key="2">
    <source>
        <dbReference type="Proteomes" id="UP000214610"/>
    </source>
</evidence>
<dbReference type="InterPro" id="IPR021808">
    <property type="entry name" value="DUF3383"/>
</dbReference>
<comment type="caution">
    <text evidence="1">The sequence shown here is derived from an EMBL/GenBank/DDBJ whole genome shotgun (WGS) entry which is preliminary data.</text>
</comment>
<evidence type="ECO:0000313" key="1">
    <source>
        <dbReference type="EMBL" id="OXE50860.1"/>
    </source>
</evidence>
<evidence type="ECO:0008006" key="3">
    <source>
        <dbReference type="Google" id="ProtNLM"/>
    </source>
</evidence>
<reference evidence="2" key="1">
    <citation type="submission" date="2017-05" db="EMBL/GenBank/DDBJ databases">
        <title>Improved OligoMM genomes.</title>
        <authorList>
            <person name="Garzetti D."/>
        </authorList>
    </citation>
    <scope>NUCLEOTIDE SEQUENCE [LARGE SCALE GENOMIC DNA]</scope>
    <source>
        <strain evidence="2">YL45</strain>
    </source>
</reference>
<keyword evidence="2" id="KW-1185">Reference proteome</keyword>
<dbReference type="GeneID" id="78363047"/>